<dbReference type="InterPro" id="IPR017871">
    <property type="entry name" value="ABC_transporter-like_CS"/>
</dbReference>
<dbReference type="SUPFAM" id="SSF52540">
    <property type="entry name" value="P-loop containing nucleoside triphosphate hydrolases"/>
    <property type="match status" value="1"/>
</dbReference>
<keyword evidence="9" id="KW-0472">Membrane</keyword>
<dbReference type="GO" id="GO:0005524">
    <property type="term" value="F:ATP binding"/>
    <property type="evidence" value="ECO:0007669"/>
    <property type="project" value="UniProtKB-KW"/>
</dbReference>
<evidence type="ECO:0000256" key="4">
    <source>
        <dbReference type="ARBA" id="ARBA00022496"/>
    </source>
</evidence>
<keyword evidence="5" id="KW-0547">Nucleotide-binding</keyword>
<dbReference type="Pfam" id="PF00005">
    <property type="entry name" value="ABC_tran"/>
    <property type="match status" value="1"/>
</dbReference>
<evidence type="ECO:0000256" key="5">
    <source>
        <dbReference type="ARBA" id="ARBA00022741"/>
    </source>
</evidence>
<dbReference type="EMBL" id="JASJEU010000015">
    <property type="protein sequence ID" value="MDJ1650847.1"/>
    <property type="molecule type" value="Genomic_DNA"/>
</dbReference>
<evidence type="ECO:0000313" key="12">
    <source>
        <dbReference type="Proteomes" id="UP001232750"/>
    </source>
</evidence>
<evidence type="ECO:0000256" key="8">
    <source>
        <dbReference type="ARBA" id="ARBA00023065"/>
    </source>
</evidence>
<keyword evidence="12" id="KW-1185">Reference proteome</keyword>
<reference evidence="11 12" key="1">
    <citation type="submission" date="2023-05" db="EMBL/GenBank/DDBJ databases">
        <title>Gordonibacter KGMB12511T sp. nov., isolated from faeces of healthy Korean.</title>
        <authorList>
            <person name="Kim H.S."/>
            <person name="Kim J.-S."/>
            <person name="Suh M.K."/>
            <person name="Eom M.K."/>
            <person name="Do H.E."/>
            <person name="Lee J.-S."/>
        </authorList>
    </citation>
    <scope>NUCLEOTIDE SEQUENCE [LARGE SCALE GENOMIC DNA]</scope>
    <source>
        <strain evidence="11 12">KGMB12511</strain>
    </source>
</reference>
<evidence type="ECO:0000256" key="1">
    <source>
        <dbReference type="ARBA" id="ARBA00004202"/>
    </source>
</evidence>
<dbReference type="CDD" id="cd03214">
    <property type="entry name" value="ABC_Iron-Siderophores_B12_Hemin"/>
    <property type="match status" value="1"/>
</dbReference>
<keyword evidence="4" id="KW-0410">Iron transport</keyword>
<keyword evidence="8" id="KW-0406">Ion transport</keyword>
<dbReference type="InterPro" id="IPR003439">
    <property type="entry name" value="ABC_transporter-like_ATP-bd"/>
</dbReference>
<evidence type="ECO:0000256" key="9">
    <source>
        <dbReference type="ARBA" id="ARBA00023136"/>
    </source>
</evidence>
<comment type="caution">
    <text evidence="11">The sequence shown here is derived from an EMBL/GenBank/DDBJ whole genome shotgun (WGS) entry which is preliminary data.</text>
</comment>
<dbReference type="SMART" id="SM00382">
    <property type="entry name" value="AAA"/>
    <property type="match status" value="1"/>
</dbReference>
<dbReference type="PROSITE" id="PS50893">
    <property type="entry name" value="ABC_TRANSPORTER_2"/>
    <property type="match status" value="1"/>
</dbReference>
<evidence type="ECO:0000313" key="11">
    <source>
        <dbReference type="EMBL" id="MDJ1650847.1"/>
    </source>
</evidence>
<dbReference type="PANTHER" id="PTHR42771:SF2">
    <property type="entry name" value="IRON(3+)-HYDROXAMATE IMPORT ATP-BINDING PROTEIN FHUC"/>
    <property type="match status" value="1"/>
</dbReference>
<proteinExistence type="predicted"/>
<protein>
    <submittedName>
        <fullName evidence="11">ABC transporter ATP-binding protein</fullName>
    </submittedName>
</protein>
<accession>A0ABT7DMT9</accession>
<keyword evidence="7" id="KW-0408">Iron</keyword>
<sequence length="253" mass="27879">MRGVSFSYGEEPFIEGLSASFPHGAVTSVVGPNGCGKSTLVKLVDGLLRPRVGEVFVDGVPTLSMKAKERARRVAVLAQASRPPAMTVEALVACGRYPYQSHQGRLSREDREHVEHALELAGIARFRDHELRRLSGGERQRAFIAMTLAQDTDLIVLDEPTTYLDIRACHETMELVRTLNRDHGKTIVMVIHDLDLALRYSDRLLVMERGRATCAGAVDEVLAAHAIEHAFGVTIQPHETKEGRAYTLFPAQG</sequence>
<evidence type="ECO:0000256" key="7">
    <source>
        <dbReference type="ARBA" id="ARBA00023004"/>
    </source>
</evidence>
<evidence type="ECO:0000256" key="2">
    <source>
        <dbReference type="ARBA" id="ARBA00022448"/>
    </source>
</evidence>
<keyword evidence="3" id="KW-1003">Cell membrane</keyword>
<keyword evidence="2" id="KW-0813">Transport</keyword>
<dbReference type="Gene3D" id="3.40.50.300">
    <property type="entry name" value="P-loop containing nucleotide triphosphate hydrolases"/>
    <property type="match status" value="1"/>
</dbReference>
<gene>
    <name evidence="11" type="ORF">QNJ86_08545</name>
</gene>
<evidence type="ECO:0000256" key="3">
    <source>
        <dbReference type="ARBA" id="ARBA00022475"/>
    </source>
</evidence>
<dbReference type="Proteomes" id="UP001232750">
    <property type="component" value="Unassembled WGS sequence"/>
</dbReference>
<keyword evidence="6 11" id="KW-0067">ATP-binding</keyword>
<dbReference type="PROSITE" id="PS00211">
    <property type="entry name" value="ABC_TRANSPORTER_1"/>
    <property type="match status" value="1"/>
</dbReference>
<name>A0ABT7DMT9_9ACTN</name>
<dbReference type="InterPro" id="IPR027417">
    <property type="entry name" value="P-loop_NTPase"/>
</dbReference>
<dbReference type="RefSeq" id="WP_283832237.1">
    <property type="nucleotide sequence ID" value="NZ_JASJEU010000015.1"/>
</dbReference>
<evidence type="ECO:0000259" key="10">
    <source>
        <dbReference type="PROSITE" id="PS50893"/>
    </source>
</evidence>
<evidence type="ECO:0000256" key="6">
    <source>
        <dbReference type="ARBA" id="ARBA00022840"/>
    </source>
</evidence>
<dbReference type="PANTHER" id="PTHR42771">
    <property type="entry name" value="IRON(3+)-HYDROXAMATE IMPORT ATP-BINDING PROTEIN FHUC"/>
    <property type="match status" value="1"/>
</dbReference>
<dbReference type="InterPro" id="IPR051535">
    <property type="entry name" value="Siderophore_ABC-ATPase"/>
</dbReference>
<comment type="subcellular location">
    <subcellularLocation>
        <location evidence="1">Cell membrane</location>
        <topology evidence="1">Peripheral membrane protein</topology>
    </subcellularLocation>
</comment>
<dbReference type="InterPro" id="IPR003593">
    <property type="entry name" value="AAA+_ATPase"/>
</dbReference>
<organism evidence="11 12">
    <name type="scientific">Gordonibacter faecis</name>
    <dbReference type="NCBI Taxonomy" id="3047475"/>
    <lineage>
        <taxon>Bacteria</taxon>
        <taxon>Bacillati</taxon>
        <taxon>Actinomycetota</taxon>
        <taxon>Coriobacteriia</taxon>
        <taxon>Eggerthellales</taxon>
        <taxon>Eggerthellaceae</taxon>
        <taxon>Gordonibacter</taxon>
    </lineage>
</organism>
<feature type="domain" description="ABC transporter" evidence="10">
    <location>
        <begin position="1"/>
        <end position="234"/>
    </location>
</feature>